<organism evidence="1 2">
    <name type="scientific">Dactylosporangium matsuzakiense</name>
    <dbReference type="NCBI Taxonomy" id="53360"/>
    <lineage>
        <taxon>Bacteria</taxon>
        <taxon>Bacillati</taxon>
        <taxon>Actinomycetota</taxon>
        <taxon>Actinomycetes</taxon>
        <taxon>Micromonosporales</taxon>
        <taxon>Micromonosporaceae</taxon>
        <taxon>Dactylosporangium</taxon>
    </lineage>
</organism>
<evidence type="ECO:0000313" key="2">
    <source>
        <dbReference type="Proteomes" id="UP001143480"/>
    </source>
</evidence>
<gene>
    <name evidence="1" type="ORF">GCM10017581_011100</name>
</gene>
<evidence type="ECO:0000313" key="1">
    <source>
        <dbReference type="EMBL" id="GLK99369.1"/>
    </source>
</evidence>
<dbReference type="AlphaFoldDB" id="A0A9W6KEV6"/>
<name>A0A9W6KEV6_9ACTN</name>
<sequence length="62" mass="6885">MPALNVRPDPSDAIPGCRNALKRLRPPTFSAERYSQRNTIERLANRRKQAAEGIIGSRPGRG</sequence>
<evidence type="ECO:0008006" key="3">
    <source>
        <dbReference type="Google" id="ProtNLM"/>
    </source>
</evidence>
<keyword evidence="2" id="KW-1185">Reference proteome</keyword>
<accession>A0A9W6KEV6</accession>
<protein>
    <recommendedName>
        <fullName evidence="3">Transposase</fullName>
    </recommendedName>
</protein>
<proteinExistence type="predicted"/>
<reference evidence="1" key="2">
    <citation type="submission" date="2023-01" db="EMBL/GenBank/DDBJ databases">
        <authorList>
            <person name="Sun Q."/>
            <person name="Evtushenko L."/>
        </authorList>
    </citation>
    <scope>NUCLEOTIDE SEQUENCE</scope>
    <source>
        <strain evidence="1">VKM Ac-1321</strain>
    </source>
</reference>
<dbReference type="Proteomes" id="UP001143480">
    <property type="component" value="Unassembled WGS sequence"/>
</dbReference>
<dbReference type="EMBL" id="BSFP01000003">
    <property type="protein sequence ID" value="GLK99369.1"/>
    <property type="molecule type" value="Genomic_DNA"/>
</dbReference>
<reference evidence="1" key="1">
    <citation type="journal article" date="2014" name="Int. J. Syst. Evol. Microbiol.">
        <title>Complete genome sequence of Corynebacterium casei LMG S-19264T (=DSM 44701T), isolated from a smear-ripened cheese.</title>
        <authorList>
            <consortium name="US DOE Joint Genome Institute (JGI-PGF)"/>
            <person name="Walter F."/>
            <person name="Albersmeier A."/>
            <person name="Kalinowski J."/>
            <person name="Ruckert C."/>
        </authorList>
    </citation>
    <scope>NUCLEOTIDE SEQUENCE</scope>
    <source>
        <strain evidence="1">VKM Ac-1321</strain>
    </source>
</reference>
<comment type="caution">
    <text evidence="1">The sequence shown here is derived from an EMBL/GenBank/DDBJ whole genome shotgun (WGS) entry which is preliminary data.</text>
</comment>